<organism evidence="1 2">
    <name type="scientific">Haemonchus placei</name>
    <name type="common">Barber's pole worm</name>
    <dbReference type="NCBI Taxonomy" id="6290"/>
    <lineage>
        <taxon>Eukaryota</taxon>
        <taxon>Metazoa</taxon>
        <taxon>Ecdysozoa</taxon>
        <taxon>Nematoda</taxon>
        <taxon>Chromadorea</taxon>
        <taxon>Rhabditida</taxon>
        <taxon>Rhabditina</taxon>
        <taxon>Rhabditomorpha</taxon>
        <taxon>Strongyloidea</taxon>
        <taxon>Trichostrongylidae</taxon>
        <taxon>Haemonchus</taxon>
    </lineage>
</organism>
<sequence>MQQPHPQQLLQLLQEQRRHLTGLDHSRSLQDQDSHFRHHHLYHQWGLDHGVLLASLHVGLWDHGADLCGHGADRWDQRVDREDHGADLDDHSVDQEDHGVGLWDSGADDGGRFWVGRKHNFSKKTPRIILAFSSVVCWNKI</sequence>
<evidence type="ECO:0000313" key="2">
    <source>
        <dbReference type="Proteomes" id="UP000268014"/>
    </source>
</evidence>
<dbReference type="OrthoDB" id="10521153at2759"/>
<name>A0A3P8AP74_HAEPC</name>
<keyword evidence="2" id="KW-1185">Reference proteome</keyword>
<evidence type="ECO:0000313" key="1">
    <source>
        <dbReference type="EMBL" id="VDO93313.1"/>
    </source>
</evidence>
<proteinExistence type="predicted"/>
<reference evidence="1 2" key="1">
    <citation type="submission" date="2018-11" db="EMBL/GenBank/DDBJ databases">
        <authorList>
            <consortium name="Pathogen Informatics"/>
        </authorList>
    </citation>
    <scope>NUCLEOTIDE SEQUENCE [LARGE SCALE GENOMIC DNA]</scope>
    <source>
        <strain evidence="1 2">MHpl1</strain>
    </source>
</reference>
<dbReference type="Proteomes" id="UP000268014">
    <property type="component" value="Unassembled WGS sequence"/>
</dbReference>
<dbReference type="EMBL" id="UZAF01024403">
    <property type="protein sequence ID" value="VDO93313.1"/>
    <property type="molecule type" value="Genomic_DNA"/>
</dbReference>
<accession>A0A3P8AP74</accession>
<protein>
    <submittedName>
        <fullName evidence="1">Uncharacterized protein</fullName>
    </submittedName>
</protein>
<dbReference type="AlphaFoldDB" id="A0A3P8AP74"/>
<gene>
    <name evidence="1" type="ORF">HPLM_LOCUS21864</name>
</gene>